<evidence type="ECO:0000256" key="2">
    <source>
        <dbReference type="SAM" id="Phobius"/>
    </source>
</evidence>
<dbReference type="Proteomes" id="UP001595914">
    <property type="component" value="Unassembled WGS sequence"/>
</dbReference>
<organism evidence="3 4">
    <name type="scientific">Rhodococcus kronopolitis</name>
    <dbReference type="NCBI Taxonomy" id="1460226"/>
    <lineage>
        <taxon>Bacteria</taxon>
        <taxon>Bacillati</taxon>
        <taxon>Actinomycetota</taxon>
        <taxon>Actinomycetes</taxon>
        <taxon>Mycobacteriales</taxon>
        <taxon>Nocardiaceae</taxon>
        <taxon>Rhodococcus</taxon>
    </lineage>
</organism>
<reference evidence="4" key="1">
    <citation type="journal article" date="2019" name="Int. J. Syst. Evol. Microbiol.">
        <title>The Global Catalogue of Microorganisms (GCM) 10K type strain sequencing project: providing services to taxonomists for standard genome sequencing and annotation.</title>
        <authorList>
            <consortium name="The Broad Institute Genomics Platform"/>
            <consortium name="The Broad Institute Genome Sequencing Center for Infectious Disease"/>
            <person name="Wu L."/>
            <person name="Ma J."/>
        </authorList>
    </citation>
    <scope>NUCLEOTIDE SEQUENCE [LARGE SCALE GENOMIC DNA]</scope>
    <source>
        <strain evidence="4">CCUG 54520</strain>
    </source>
</reference>
<dbReference type="EMBL" id="JBHSFO010000003">
    <property type="protein sequence ID" value="MFC4603525.1"/>
    <property type="molecule type" value="Genomic_DNA"/>
</dbReference>
<evidence type="ECO:0000256" key="1">
    <source>
        <dbReference type="SAM" id="MobiDB-lite"/>
    </source>
</evidence>
<keyword evidence="2" id="KW-1133">Transmembrane helix</keyword>
<feature type="transmembrane region" description="Helical" evidence="2">
    <location>
        <begin position="97"/>
        <end position="121"/>
    </location>
</feature>
<evidence type="ECO:0000313" key="3">
    <source>
        <dbReference type="EMBL" id="MFC4603525.1"/>
    </source>
</evidence>
<feature type="transmembrane region" description="Helical" evidence="2">
    <location>
        <begin position="65"/>
        <end position="85"/>
    </location>
</feature>
<accession>A0ABV9FNC2</accession>
<protein>
    <recommendedName>
        <fullName evidence="5">Permease</fullName>
    </recommendedName>
</protein>
<proteinExistence type="predicted"/>
<sequence>MSEANATDPASRGGADWTGWARKAAAGLVIAVVLVVVYFALAAFLPRWWAQQAGSLSSGSFTRGIAWGLLYGVLCTLLPLLLFRLAWRARGWKYRRVAQIGSVVLGVLLALPNLLTLTVVLGTSSAASAGDRIMDVDAPGFRASSLVGAVIGALAFVILVWASWKYRRRGEELAERRNEERAREQAAKVQDEAGN</sequence>
<feature type="transmembrane region" description="Helical" evidence="2">
    <location>
        <begin position="141"/>
        <end position="162"/>
    </location>
</feature>
<dbReference type="RefSeq" id="WP_378415580.1">
    <property type="nucleotide sequence ID" value="NZ_JBHSFO010000003.1"/>
</dbReference>
<evidence type="ECO:0008006" key="5">
    <source>
        <dbReference type="Google" id="ProtNLM"/>
    </source>
</evidence>
<name>A0ABV9FNC2_9NOCA</name>
<comment type="caution">
    <text evidence="3">The sequence shown here is derived from an EMBL/GenBank/DDBJ whole genome shotgun (WGS) entry which is preliminary data.</text>
</comment>
<feature type="transmembrane region" description="Helical" evidence="2">
    <location>
        <begin position="24"/>
        <end position="45"/>
    </location>
</feature>
<evidence type="ECO:0000313" key="4">
    <source>
        <dbReference type="Proteomes" id="UP001595914"/>
    </source>
</evidence>
<keyword evidence="2" id="KW-0812">Transmembrane</keyword>
<feature type="region of interest" description="Disordered" evidence="1">
    <location>
        <begin position="175"/>
        <end position="195"/>
    </location>
</feature>
<gene>
    <name evidence="3" type="ORF">ACFO6S_07525</name>
</gene>
<keyword evidence="4" id="KW-1185">Reference proteome</keyword>
<keyword evidence="2" id="KW-0472">Membrane</keyword>